<keyword evidence="2" id="KW-0812">Transmembrane</keyword>
<keyword evidence="5" id="KW-1185">Reference proteome</keyword>
<feature type="transmembrane region" description="Helical" evidence="2">
    <location>
        <begin position="40"/>
        <end position="63"/>
    </location>
</feature>
<reference evidence="4" key="1">
    <citation type="submission" date="2022-09" db="EMBL/GenBank/DDBJ databases">
        <title>Bacterial diversity in gut of crayfish and pufferfish.</title>
        <authorList>
            <person name="Huang Y."/>
        </authorList>
    </citation>
    <scope>NUCLEOTIDE SEQUENCE</scope>
    <source>
        <strain evidence="4">PR12</strain>
    </source>
</reference>
<dbReference type="Pfam" id="PF14351">
    <property type="entry name" value="DUF4401"/>
    <property type="match status" value="1"/>
</dbReference>
<feature type="transmembrane region" description="Helical" evidence="2">
    <location>
        <begin position="127"/>
        <end position="145"/>
    </location>
</feature>
<proteinExistence type="predicted"/>
<protein>
    <submittedName>
        <fullName evidence="4">GDYXXLXY domain-containing protein</fullName>
    </submittedName>
</protein>
<feature type="domain" description="DUF4401" evidence="3">
    <location>
        <begin position="43"/>
        <end position="368"/>
    </location>
</feature>
<dbReference type="InterPro" id="IPR025833">
    <property type="entry name" value="GDYXXLXY"/>
</dbReference>
<dbReference type="InterPro" id="IPR025513">
    <property type="entry name" value="DUF4401"/>
</dbReference>
<evidence type="ECO:0000259" key="3">
    <source>
        <dbReference type="Pfam" id="PF14351"/>
    </source>
</evidence>
<sequence>MAAIRPLSFLRTQPAWWSPARQQGLVQGDAPVQDLDEPPVLVLALAMLGALASLVPLAVFLALALGERFVFGAGGLVLGLVFLAAAGGLMRQSRHAFINCVALVLWCAGGLLVLVNLGDVADSRLGVLLIGTVSALVLMLGAALAQMRWIQSLMGLGWGMAVVVSLMALQSWLPALLPLQIDALLPALLWCLWLRAEPARLATPAQRWSRPRWAAFADAAIVGVLISNFASGYVARAIFWEQSGDFMPWAFPAGRALAVVVVALSAWMLARQWRARGTTNRQGEHSLLLAGAMLALAAWFSTGLAVVGLVAAGALLAARWRIAVLCALLALVALGQFYYHLGWSLAAKGLGLALAGALLLACLWALRRAADAGAGADTPPAAPQRRLQWVGLVVGAVLALGLVNWDVRGKEQVIAHGQRILVPLIPVDPRSLMQGDYMALNFALPFEMREKLKDIVSASQLVRASVDDQGVATILGLLTATEPLQKGEVALPLKRLKGQWVLVTDAYFFPEGQGRHFEQTRYGDFRVLPDGRALLVGLADGDGQPVLPLPGRSIWESPLGITSPEATGVASEAPVPEADEPVAVAPEPLPEAVANVPSSSPSPAPAPAQGARH</sequence>
<feature type="transmembrane region" description="Helical" evidence="2">
    <location>
        <begin position="175"/>
        <end position="194"/>
    </location>
</feature>
<feature type="transmembrane region" description="Helical" evidence="2">
    <location>
        <begin position="346"/>
        <end position="366"/>
    </location>
</feature>
<dbReference type="Proteomes" id="UP001058290">
    <property type="component" value="Chromosome"/>
</dbReference>
<evidence type="ECO:0000313" key="4">
    <source>
        <dbReference type="EMBL" id="UXC16873.1"/>
    </source>
</evidence>
<organism evidence="4 5">
    <name type="scientific">Comamonas squillarum</name>
    <dbReference type="NCBI Taxonomy" id="2977320"/>
    <lineage>
        <taxon>Bacteria</taxon>
        <taxon>Pseudomonadati</taxon>
        <taxon>Pseudomonadota</taxon>
        <taxon>Betaproteobacteria</taxon>
        <taxon>Burkholderiales</taxon>
        <taxon>Comamonadaceae</taxon>
        <taxon>Comamonas</taxon>
    </lineage>
</organism>
<feature type="transmembrane region" description="Helical" evidence="2">
    <location>
        <begin position="215"/>
        <end position="234"/>
    </location>
</feature>
<evidence type="ECO:0000256" key="2">
    <source>
        <dbReference type="SAM" id="Phobius"/>
    </source>
</evidence>
<keyword evidence="2" id="KW-0472">Membrane</keyword>
<feature type="transmembrane region" description="Helical" evidence="2">
    <location>
        <begin position="69"/>
        <end position="89"/>
    </location>
</feature>
<keyword evidence="2" id="KW-1133">Transmembrane helix</keyword>
<feature type="transmembrane region" description="Helical" evidence="2">
    <location>
        <begin position="96"/>
        <end position="115"/>
    </location>
</feature>
<feature type="region of interest" description="Disordered" evidence="1">
    <location>
        <begin position="558"/>
        <end position="613"/>
    </location>
</feature>
<dbReference type="Pfam" id="PF14345">
    <property type="entry name" value="GDYXXLXY"/>
    <property type="match status" value="1"/>
</dbReference>
<evidence type="ECO:0000313" key="5">
    <source>
        <dbReference type="Proteomes" id="UP001058290"/>
    </source>
</evidence>
<evidence type="ECO:0000256" key="1">
    <source>
        <dbReference type="SAM" id="MobiDB-lite"/>
    </source>
</evidence>
<dbReference type="EMBL" id="CP104377">
    <property type="protein sequence ID" value="UXC16873.1"/>
    <property type="molecule type" value="Genomic_DNA"/>
</dbReference>
<feature type="transmembrane region" description="Helical" evidence="2">
    <location>
        <begin position="320"/>
        <end position="339"/>
    </location>
</feature>
<gene>
    <name evidence="4" type="ORF">N4T19_14225</name>
</gene>
<name>A0ABY5ZSH5_9BURK</name>
<feature type="transmembrane region" description="Helical" evidence="2">
    <location>
        <begin position="386"/>
        <end position="405"/>
    </location>
</feature>
<feature type="transmembrane region" description="Helical" evidence="2">
    <location>
        <begin position="287"/>
        <end position="314"/>
    </location>
</feature>
<feature type="compositionally biased region" description="Low complexity" evidence="1">
    <location>
        <begin position="569"/>
        <end position="599"/>
    </location>
</feature>
<feature type="transmembrane region" description="Helical" evidence="2">
    <location>
        <begin position="246"/>
        <end position="267"/>
    </location>
</feature>
<dbReference type="RefSeq" id="WP_260718336.1">
    <property type="nucleotide sequence ID" value="NZ_CP104377.1"/>
</dbReference>
<accession>A0ABY5ZSH5</accession>